<evidence type="ECO:0000256" key="1">
    <source>
        <dbReference type="SAM" id="MobiDB-lite"/>
    </source>
</evidence>
<accession>A0A9X4M2R9</accession>
<sequence>MSDHRRPKLRAGLVAAAAVAVGAIAYGVDLALTDDKVARGVTVAGVQVGGLEVDEADRRLRSVLDDRARTPLPVRAGTASTELVPARAGLAVDWDATLARLGARQWNPLTRLSSFFGEREVEVVTRTDQRALARALDGLGKQIDSDPVEGDVVFRGAEAVPILPKAGQRLIDDAAARQLRGSWAEGTPVDLPVESLTPAVSERSVQSALAQVARPAVAGAVRVSGKDGVVATIVPGQVRRVLDFEADDSGDLVPRFDTEAAIALLRPQLARTETAPRDARVRLVSGAPQVTPHADGETIDWRKTLEFLPELFSATGTRTAAAKYVTAPAKVTTQQAEALGIDEVIAEYTTGGFSYASGVNIRLVAEEVDGAVVGPGETFSLNGYTGPRGRSEGYVPSGIINNGHADEAVGGGISQFATTLYNAAYFAGLDDVEHTEHSYYISRYPAAREATVFEGAIDLKFRNPSRTGVLIETIGTGSDITVRLWGTKNVDVESITGDRHSYTQPRSLSLTGGTCSPSSGAQGFTTSDTRVVTDRGTGAEISRRTRTVTYDPAPIVTCR</sequence>
<evidence type="ECO:0000313" key="4">
    <source>
        <dbReference type="Proteomes" id="UP001152755"/>
    </source>
</evidence>
<dbReference type="InterPro" id="IPR007391">
    <property type="entry name" value="Vancomycin_resist_VanW"/>
</dbReference>
<organism evidence="3 4">
    <name type="scientific">Speluncibacter jeojiensis</name>
    <dbReference type="NCBI Taxonomy" id="2710754"/>
    <lineage>
        <taxon>Bacteria</taxon>
        <taxon>Bacillati</taxon>
        <taxon>Actinomycetota</taxon>
        <taxon>Actinomycetes</taxon>
        <taxon>Mycobacteriales</taxon>
        <taxon>Speluncibacteraceae</taxon>
        <taxon>Speluncibacter</taxon>
    </lineage>
</organism>
<keyword evidence="4" id="KW-1185">Reference proteome</keyword>
<feature type="domain" description="YoaR-like putative peptidoglycan binding" evidence="2">
    <location>
        <begin position="249"/>
        <end position="310"/>
    </location>
</feature>
<dbReference type="EMBL" id="JANRHA010000009">
    <property type="protein sequence ID" value="MDG3015764.1"/>
    <property type="molecule type" value="Genomic_DNA"/>
</dbReference>
<dbReference type="RefSeq" id="WP_332520241.1">
    <property type="nucleotide sequence ID" value="NZ_JANRHA010000009.1"/>
</dbReference>
<dbReference type="AlphaFoldDB" id="A0A9X4M2R9"/>
<dbReference type="InterPro" id="IPR022029">
    <property type="entry name" value="YoaR-like_PG-bd"/>
</dbReference>
<dbReference type="Proteomes" id="UP001152755">
    <property type="component" value="Unassembled WGS sequence"/>
</dbReference>
<gene>
    <name evidence="3" type="ORF">NVS88_14475</name>
</gene>
<dbReference type="Pfam" id="PF04294">
    <property type="entry name" value="VanW"/>
    <property type="match status" value="1"/>
</dbReference>
<dbReference type="PANTHER" id="PTHR35788">
    <property type="entry name" value="EXPORTED PROTEIN-RELATED"/>
    <property type="match status" value="1"/>
</dbReference>
<reference evidence="3" key="1">
    <citation type="submission" date="2022-08" db="EMBL/GenBank/DDBJ databases">
        <title>Genome analysis of Corynebacteriales strain.</title>
        <authorList>
            <person name="Lee S.D."/>
        </authorList>
    </citation>
    <scope>NUCLEOTIDE SEQUENCE</scope>
    <source>
        <strain evidence="3">D3-21</strain>
    </source>
</reference>
<proteinExistence type="predicted"/>
<dbReference type="PANTHER" id="PTHR35788:SF1">
    <property type="entry name" value="EXPORTED PROTEIN"/>
    <property type="match status" value="1"/>
</dbReference>
<dbReference type="Pfam" id="PF12229">
    <property type="entry name" value="PG_binding_4"/>
    <property type="match status" value="1"/>
</dbReference>
<dbReference type="InterPro" id="IPR052913">
    <property type="entry name" value="Glycopeptide_resist_protein"/>
</dbReference>
<evidence type="ECO:0000313" key="3">
    <source>
        <dbReference type="EMBL" id="MDG3015764.1"/>
    </source>
</evidence>
<protein>
    <submittedName>
        <fullName evidence="3">VanW family protein</fullName>
    </submittedName>
</protein>
<comment type="caution">
    <text evidence="3">The sequence shown here is derived from an EMBL/GenBank/DDBJ whole genome shotgun (WGS) entry which is preliminary data.</text>
</comment>
<feature type="region of interest" description="Disordered" evidence="1">
    <location>
        <begin position="506"/>
        <end position="527"/>
    </location>
</feature>
<evidence type="ECO:0000259" key="2">
    <source>
        <dbReference type="Pfam" id="PF12229"/>
    </source>
</evidence>
<name>A0A9X4M2R9_9ACTN</name>